<dbReference type="PRINTS" id="PR00320">
    <property type="entry name" value="GPROTEINBRPT"/>
</dbReference>
<dbReference type="PROSITE" id="PS00678">
    <property type="entry name" value="WD_REPEATS_1"/>
    <property type="match status" value="7"/>
</dbReference>
<dbReference type="InterPro" id="IPR027417">
    <property type="entry name" value="P-loop_NTPase"/>
</dbReference>
<evidence type="ECO:0000259" key="5">
    <source>
        <dbReference type="PROSITE" id="PS50837"/>
    </source>
</evidence>
<feature type="repeat" description="WD" evidence="4">
    <location>
        <begin position="1115"/>
        <end position="1156"/>
    </location>
</feature>
<evidence type="ECO:0000256" key="1">
    <source>
        <dbReference type="ARBA" id="ARBA00022490"/>
    </source>
</evidence>
<feature type="repeat" description="WD" evidence="4">
    <location>
        <begin position="878"/>
        <end position="918"/>
    </location>
</feature>
<dbReference type="Gene3D" id="3.40.50.300">
    <property type="entry name" value="P-loop containing nucleotide triphosphate hydrolases"/>
    <property type="match status" value="1"/>
</dbReference>
<feature type="domain" description="NACHT" evidence="5">
    <location>
        <begin position="301"/>
        <end position="522"/>
    </location>
</feature>
<feature type="repeat" description="WD" evidence="4">
    <location>
        <begin position="1157"/>
        <end position="1198"/>
    </location>
</feature>
<dbReference type="PROSITE" id="PS50294">
    <property type="entry name" value="WD_REPEATS_REGION"/>
    <property type="match status" value="8"/>
</dbReference>
<dbReference type="InterPro" id="IPR020472">
    <property type="entry name" value="WD40_PAC1"/>
</dbReference>
<dbReference type="Pfam" id="PF24883">
    <property type="entry name" value="NPHP3_N"/>
    <property type="match status" value="1"/>
</dbReference>
<dbReference type="GO" id="GO:0043161">
    <property type="term" value="P:proteasome-mediated ubiquitin-dependent protein catabolic process"/>
    <property type="evidence" value="ECO:0007669"/>
    <property type="project" value="TreeGrafter"/>
</dbReference>
<dbReference type="AlphaFoldDB" id="E9FE29"/>
<feature type="repeat" description="WD" evidence="4">
    <location>
        <begin position="948"/>
        <end position="988"/>
    </location>
</feature>
<organism evidence="6 7">
    <name type="scientific">Metarhizium robertsii (strain ARSEF 23 / ATCC MYA-3075)</name>
    <name type="common">Metarhizium anisopliae (strain ARSEF 23)</name>
    <dbReference type="NCBI Taxonomy" id="655844"/>
    <lineage>
        <taxon>Eukaryota</taxon>
        <taxon>Fungi</taxon>
        <taxon>Dikarya</taxon>
        <taxon>Ascomycota</taxon>
        <taxon>Pezizomycotina</taxon>
        <taxon>Sordariomycetes</taxon>
        <taxon>Hypocreomycetidae</taxon>
        <taxon>Hypocreales</taxon>
        <taxon>Clavicipitaceae</taxon>
        <taxon>Metarhizium</taxon>
    </lineage>
</organism>
<evidence type="ECO:0000313" key="6">
    <source>
        <dbReference type="EMBL" id="EFY94011.2"/>
    </source>
</evidence>
<keyword evidence="7" id="KW-1185">Reference proteome</keyword>
<dbReference type="SUPFAM" id="SSF52540">
    <property type="entry name" value="P-loop containing nucleoside triphosphate hydrolases"/>
    <property type="match status" value="1"/>
</dbReference>
<dbReference type="OrthoDB" id="4961336at2759"/>
<evidence type="ECO:0000313" key="7">
    <source>
        <dbReference type="Proteomes" id="UP000002498"/>
    </source>
</evidence>
<dbReference type="GO" id="GO:0043130">
    <property type="term" value="F:ubiquitin binding"/>
    <property type="evidence" value="ECO:0007669"/>
    <property type="project" value="TreeGrafter"/>
</dbReference>
<dbReference type="EMBL" id="ADNJ02000058">
    <property type="protein sequence ID" value="EFY94011.2"/>
    <property type="molecule type" value="Genomic_DNA"/>
</dbReference>
<keyword evidence="1" id="KW-0963">Cytoplasm</keyword>
<dbReference type="HOGENOM" id="CLU_000288_6_16_1"/>
<dbReference type="Pfam" id="PF00400">
    <property type="entry name" value="WD40"/>
    <property type="match status" value="11"/>
</dbReference>
<dbReference type="InterPro" id="IPR019775">
    <property type="entry name" value="WD40_repeat_CS"/>
</dbReference>
<dbReference type="CDD" id="cd00200">
    <property type="entry name" value="WD40"/>
    <property type="match status" value="2"/>
</dbReference>
<dbReference type="KEGG" id="maj:MAA_10528"/>
<dbReference type="InterPro" id="IPR056884">
    <property type="entry name" value="NPHP3-like_N"/>
</dbReference>
<feature type="repeat" description="WD" evidence="4">
    <location>
        <begin position="1199"/>
        <end position="1240"/>
    </location>
</feature>
<feature type="repeat" description="WD" evidence="4">
    <location>
        <begin position="989"/>
        <end position="1030"/>
    </location>
</feature>
<dbReference type="InterPro" id="IPR007111">
    <property type="entry name" value="NACHT_NTPase"/>
</dbReference>
<reference evidence="6 7" key="2">
    <citation type="journal article" date="2014" name="Proc. Natl. Acad. Sci. U.S.A.">
        <title>Trajectory and genomic determinants of fungal-pathogen speciation and host adaptation.</title>
        <authorList>
            <person name="Hu X."/>
            <person name="Xiao G."/>
            <person name="Zheng P."/>
            <person name="Shang Y."/>
            <person name="Su Y."/>
            <person name="Zhang X."/>
            <person name="Liu X."/>
            <person name="Zhan S."/>
            <person name="St Leger R.J."/>
            <person name="Wang C."/>
        </authorList>
    </citation>
    <scope>GENOME REANNOTATION</scope>
    <source>
        <strain evidence="7">ARSEF 23 / ATCC MYA-3075</strain>
    </source>
</reference>
<dbReference type="SMART" id="SM00320">
    <property type="entry name" value="WD40"/>
    <property type="match status" value="11"/>
</dbReference>
<evidence type="ECO:0000256" key="2">
    <source>
        <dbReference type="ARBA" id="ARBA00022574"/>
    </source>
</evidence>
<dbReference type="InterPro" id="IPR001680">
    <property type="entry name" value="WD40_rpt"/>
</dbReference>
<dbReference type="GO" id="GO:0005634">
    <property type="term" value="C:nucleus"/>
    <property type="evidence" value="ECO:0007669"/>
    <property type="project" value="TreeGrafter"/>
</dbReference>
<feature type="repeat" description="WD" evidence="4">
    <location>
        <begin position="1031"/>
        <end position="1072"/>
    </location>
</feature>
<feature type="repeat" description="WD" evidence="4">
    <location>
        <begin position="1241"/>
        <end position="1280"/>
    </location>
</feature>
<dbReference type="InterPro" id="IPR036322">
    <property type="entry name" value="WD40_repeat_dom_sf"/>
</dbReference>
<dbReference type="InterPro" id="IPR010730">
    <property type="entry name" value="HET"/>
</dbReference>
<feature type="repeat" description="WD" evidence="4">
    <location>
        <begin position="836"/>
        <end position="877"/>
    </location>
</feature>
<dbReference type="Gene3D" id="2.130.10.10">
    <property type="entry name" value="YVTN repeat-like/Quinoprotein amine dehydrogenase"/>
    <property type="match status" value="4"/>
</dbReference>
<dbReference type="PROSITE" id="PS50082">
    <property type="entry name" value="WD_REPEATS_2"/>
    <property type="match status" value="10"/>
</dbReference>
<keyword evidence="2 4" id="KW-0853">WD repeat</keyword>
<comment type="caution">
    <text evidence="6">The sequence shown here is derived from an EMBL/GenBank/DDBJ whole genome shotgun (WGS) entry which is preliminary data.</text>
</comment>
<protein>
    <submittedName>
        <fullName evidence="6">Hnwd1</fullName>
    </submittedName>
</protein>
<dbReference type="SUPFAM" id="SSF50978">
    <property type="entry name" value="WD40 repeat-like"/>
    <property type="match status" value="2"/>
</dbReference>
<name>E9FE29_METRA</name>
<evidence type="ECO:0000256" key="3">
    <source>
        <dbReference type="ARBA" id="ARBA00022737"/>
    </source>
</evidence>
<dbReference type="Proteomes" id="UP000002498">
    <property type="component" value="Unassembled WGS sequence"/>
</dbReference>
<keyword evidence="3" id="KW-0677">Repeat</keyword>
<dbReference type="PROSITE" id="PS50837">
    <property type="entry name" value="NACHT"/>
    <property type="match status" value="1"/>
</dbReference>
<feature type="repeat" description="WD" evidence="4">
    <location>
        <begin position="1073"/>
        <end position="1114"/>
    </location>
</feature>
<dbReference type="GeneID" id="19264814"/>
<dbReference type="FunFam" id="3.40.50.300:FF:001638">
    <property type="entry name" value="NACHT and WD40 domain protein"/>
    <property type="match status" value="1"/>
</dbReference>
<dbReference type="InterPro" id="IPR015943">
    <property type="entry name" value="WD40/YVTN_repeat-like_dom_sf"/>
</dbReference>
<dbReference type="PANTHER" id="PTHR19849">
    <property type="entry name" value="PHOSPHOLIPASE A-2-ACTIVATING PROTEIN"/>
    <property type="match status" value="1"/>
</dbReference>
<accession>E9FE29</accession>
<proteinExistence type="predicted"/>
<sequence>MRLLEILPNGDLRLTQKLLDDAIPQYAILSHTWGDESKEVTFEDIVGGSDRGKAGYKKIKFCGNQATQDGLRYFWVDSCCIKKSSDAELSESLNSMFRWYQRAEKCYVYLSDVSTTRKRKTSGGDTLKTWEQAFRESRWFTRGWTLQELLAPTSVKFFSKEGEELGDKQSLEQEIYEITRIPISALRESKLSRFSTEQKFDWAKNRQTTREEDWAYSLLGIFEISMPVVYGEGRRNAVRRLEKEIDDTSKAKQCLRDLRVTDPRADKVRIEEAKGGLIPDSYRWILENNDFKQWRNGQQSHLLWIKGDPGKGKTMLLCGIIDELKKSIAETHLLSFFYCQATDSRINSATAVLRGLLYLLIDQQPSLIWHIQKQHDLAGKNVFEDTNAWVALSDIFTNVLQDPSLKSTYLIIDALDECTIGLPKLLDVIIRKSPVSPHIKWLVSSRNWPPIGEWLDKARRKVTLRLELNAESISTAVSIYIRHKVRQLAQEKKYDNKTRRAVLDHLSSNANGTFLWVALVCQNLQNIPRGRIRARLNSFPPGLNPLYERMMKQICESEDSELCKRILASISTVYEPITLTELTSLVEMLEESSDDIESLQEIVGLCGSFLTIQKDTIYFVHQSAKDYLLAKASVEIFPLGRRQGHYDIFSRSLVVMSRTLRRNIYSLNALGYGIEQVKPTDSDPLAASRYSCVYWVDHLCDWNPSITNDQVDLKDGGIVDTFLRTKYLYWLEALSLCRSVPKGVLAMGRLEALVQSTRQPNTAPVQRGRARMDYDKASYRRKMERLPTDARGPQRLGQLGHVLARLDPTRIGIVGRDGDKTVKIWDASNGKCLWTLKGHSDSVRLVAFLHDLTRLVSASGDRTVRIWDASSSECLQTLEGRSSSVGTVAFSHDSTLLASAWGGTVKIWDASNGECLRTLEGHSRPVCLVAFSHDSTLLASASEGGTMLDGCSDSVYLVAFSHDSTLLALAWGGTVKIWDASNGECLRTLEGHSRPVCLVAFSHDSTLLASALWDGTVRIWDASNGECLRTLKGHSDSVCLVAFLHDSTWLVLVLGDGTVRIWDASSSERLQTLEGHSGPVDSVAFWHDLTRLVSASWDGTVRIWDTSSGKCLQMLDGYSSWVNMVAFSHDSTLLVSASQDGTVNIWDASSGECLQTLKGHSNSICLVAFLHNLTRIVSALSNRTVRIWDTSSGECLWTLEGHSSFVNSVAFLHDLIRIVLASWDGTVRIWDAGSGECLKALEGYNECVYMAAFLPDAIRLALASRDGTARIWDASSGECL</sequence>
<dbReference type="Pfam" id="PF06985">
    <property type="entry name" value="HET"/>
    <property type="match status" value="1"/>
</dbReference>
<dbReference type="GO" id="GO:0005737">
    <property type="term" value="C:cytoplasm"/>
    <property type="evidence" value="ECO:0007669"/>
    <property type="project" value="TreeGrafter"/>
</dbReference>
<dbReference type="RefSeq" id="XP_007826717.2">
    <property type="nucleotide sequence ID" value="XM_007828526.2"/>
</dbReference>
<reference evidence="6 7" key="1">
    <citation type="journal article" date="2011" name="PLoS Genet.">
        <title>Genome sequencing and comparative transcriptomics of the model entomopathogenic fungi Metarhizium anisopliae and M. acridum.</title>
        <authorList>
            <person name="Gao Q."/>
            <person name="Jin K."/>
            <person name="Ying S.H."/>
            <person name="Zhang Y."/>
            <person name="Xiao G."/>
            <person name="Shang Y."/>
            <person name="Duan Z."/>
            <person name="Hu X."/>
            <person name="Xie X.Q."/>
            <person name="Zhou G."/>
            <person name="Peng G."/>
            <person name="Luo Z."/>
            <person name="Huang W."/>
            <person name="Wang B."/>
            <person name="Fang W."/>
            <person name="Wang S."/>
            <person name="Zhong Y."/>
            <person name="Ma L.J."/>
            <person name="St Leger R.J."/>
            <person name="Zhao G.P."/>
            <person name="Pei Y."/>
            <person name="Feng M.G."/>
            <person name="Xia Y."/>
            <person name="Wang C."/>
        </authorList>
    </citation>
    <scope>NUCLEOTIDE SEQUENCE [LARGE SCALE GENOMIC DNA]</scope>
    <source>
        <strain evidence="7">ARSEF 23 / ATCC MYA-3075</strain>
    </source>
</reference>
<evidence type="ECO:0000256" key="4">
    <source>
        <dbReference type="PROSITE-ProRule" id="PRU00221"/>
    </source>
</evidence>
<dbReference type="GO" id="GO:0010992">
    <property type="term" value="P:ubiquitin recycling"/>
    <property type="evidence" value="ECO:0007669"/>
    <property type="project" value="TreeGrafter"/>
</dbReference>
<gene>
    <name evidence="6" type="ORF">MAA_10528</name>
</gene>
<dbReference type="PANTHER" id="PTHR19849:SF0">
    <property type="entry name" value="PHOSPHOLIPASE A-2-ACTIVATING PROTEIN"/>
    <property type="match status" value="1"/>
</dbReference>